<comment type="caution">
    <text evidence="2">The sequence shown here is derived from an EMBL/GenBank/DDBJ whole genome shotgun (WGS) entry which is preliminary data.</text>
</comment>
<protein>
    <recommendedName>
        <fullName evidence="1">HTH cro/C1-type domain-containing protein</fullName>
    </recommendedName>
</protein>
<feature type="domain" description="HTH cro/C1-type" evidence="1">
    <location>
        <begin position="17"/>
        <end position="71"/>
    </location>
</feature>
<organism evidence="2 3">
    <name type="scientific">Methylobacterium hispanicum</name>
    <dbReference type="NCBI Taxonomy" id="270350"/>
    <lineage>
        <taxon>Bacteria</taxon>
        <taxon>Pseudomonadati</taxon>
        <taxon>Pseudomonadota</taxon>
        <taxon>Alphaproteobacteria</taxon>
        <taxon>Hyphomicrobiales</taxon>
        <taxon>Methylobacteriaceae</taxon>
        <taxon>Methylobacterium</taxon>
    </lineage>
</organism>
<dbReference type="Pfam" id="PF13560">
    <property type="entry name" value="HTH_31"/>
    <property type="match status" value="1"/>
</dbReference>
<dbReference type="SUPFAM" id="SSF47413">
    <property type="entry name" value="lambda repressor-like DNA-binding domains"/>
    <property type="match status" value="1"/>
</dbReference>
<accession>A0AAV4ZWN6</accession>
<name>A0AAV4ZWN6_9HYPH</name>
<sequence length="116" mass="12170">MAGLKPMEADVRLGARLKRLRDGAGITQRQAAEVVGVSAAQFQKYEKGTNAISDLSLAKVARLLGRPITDFLDALEADAPEDCATDDLIRTVTGSVIAHLASLEGRALIAGATRPA</sequence>
<proteinExistence type="predicted"/>
<keyword evidence="3" id="KW-1185">Reference proteome</keyword>
<dbReference type="EMBL" id="BPQO01000046">
    <property type="protein sequence ID" value="GJD92492.1"/>
    <property type="molecule type" value="Genomic_DNA"/>
</dbReference>
<dbReference type="PROSITE" id="PS50943">
    <property type="entry name" value="HTH_CROC1"/>
    <property type="match status" value="1"/>
</dbReference>
<dbReference type="RefSeq" id="WP_066926025.1">
    <property type="nucleotide sequence ID" value="NZ_BPQO01000046.1"/>
</dbReference>
<dbReference type="SMART" id="SM00530">
    <property type="entry name" value="HTH_XRE"/>
    <property type="match status" value="1"/>
</dbReference>
<evidence type="ECO:0000313" key="2">
    <source>
        <dbReference type="EMBL" id="GJD92492.1"/>
    </source>
</evidence>
<dbReference type="Proteomes" id="UP001055247">
    <property type="component" value="Unassembled WGS sequence"/>
</dbReference>
<dbReference type="InterPro" id="IPR010982">
    <property type="entry name" value="Lambda_DNA-bd_dom_sf"/>
</dbReference>
<dbReference type="CDD" id="cd00093">
    <property type="entry name" value="HTH_XRE"/>
    <property type="match status" value="1"/>
</dbReference>
<reference evidence="2" key="1">
    <citation type="journal article" date="2016" name="Front. Microbiol.">
        <title>Genome Sequence of the Piezophilic, Mesophilic Sulfate-Reducing Bacterium Desulfovibrio indicus J2T.</title>
        <authorList>
            <person name="Cao J."/>
            <person name="Maignien L."/>
            <person name="Shao Z."/>
            <person name="Alain K."/>
            <person name="Jebbar M."/>
        </authorList>
    </citation>
    <scope>NUCLEOTIDE SEQUENCE</scope>
    <source>
        <strain evidence="2">DSM 16372</strain>
    </source>
</reference>
<dbReference type="Gene3D" id="1.10.260.40">
    <property type="entry name" value="lambda repressor-like DNA-binding domains"/>
    <property type="match status" value="1"/>
</dbReference>
<reference evidence="2" key="2">
    <citation type="submission" date="2021-08" db="EMBL/GenBank/DDBJ databases">
        <authorList>
            <person name="Tani A."/>
            <person name="Ola A."/>
            <person name="Ogura Y."/>
            <person name="Katsura K."/>
            <person name="Hayashi T."/>
        </authorList>
    </citation>
    <scope>NUCLEOTIDE SEQUENCE</scope>
    <source>
        <strain evidence="2">DSM 16372</strain>
    </source>
</reference>
<dbReference type="GO" id="GO:0003677">
    <property type="term" value="F:DNA binding"/>
    <property type="evidence" value="ECO:0007669"/>
    <property type="project" value="InterPro"/>
</dbReference>
<evidence type="ECO:0000313" key="3">
    <source>
        <dbReference type="Proteomes" id="UP001055247"/>
    </source>
</evidence>
<dbReference type="AlphaFoldDB" id="A0AAV4ZWN6"/>
<dbReference type="InterPro" id="IPR001387">
    <property type="entry name" value="Cro/C1-type_HTH"/>
</dbReference>
<evidence type="ECO:0000259" key="1">
    <source>
        <dbReference type="PROSITE" id="PS50943"/>
    </source>
</evidence>
<gene>
    <name evidence="2" type="ORF">BHAOGJBA_6046</name>
</gene>